<evidence type="ECO:0000256" key="11">
    <source>
        <dbReference type="PROSITE-ProRule" id="PRU00169"/>
    </source>
</evidence>
<keyword evidence="13" id="KW-1133">Transmembrane helix</keyword>
<keyword evidence="7 18" id="KW-0418">Kinase</keyword>
<dbReference type="InterPro" id="IPR036259">
    <property type="entry name" value="MFS_trans_sf"/>
</dbReference>
<feature type="transmembrane region" description="Helical" evidence="13">
    <location>
        <begin position="79"/>
        <end position="98"/>
    </location>
</feature>
<feature type="compositionally biased region" description="Basic and acidic residues" evidence="12">
    <location>
        <begin position="560"/>
        <end position="573"/>
    </location>
</feature>
<feature type="transmembrane region" description="Helical" evidence="13">
    <location>
        <begin position="292"/>
        <end position="314"/>
    </location>
</feature>
<evidence type="ECO:0000259" key="15">
    <source>
        <dbReference type="PROSITE" id="PS50110"/>
    </source>
</evidence>
<evidence type="ECO:0000256" key="7">
    <source>
        <dbReference type="ARBA" id="ARBA00022777"/>
    </source>
</evidence>
<feature type="transmembrane region" description="Helical" evidence="13">
    <location>
        <begin position="465"/>
        <end position="486"/>
    </location>
</feature>
<comment type="catalytic activity">
    <reaction evidence="10">
        <text>L-seryl-[protein] + ATP = O-phospho-L-seryl-[protein] + ADP + H(+)</text>
        <dbReference type="Rhea" id="RHEA:17989"/>
        <dbReference type="Rhea" id="RHEA-COMP:9863"/>
        <dbReference type="Rhea" id="RHEA-COMP:11604"/>
        <dbReference type="ChEBI" id="CHEBI:15378"/>
        <dbReference type="ChEBI" id="CHEBI:29999"/>
        <dbReference type="ChEBI" id="CHEBI:30616"/>
        <dbReference type="ChEBI" id="CHEBI:83421"/>
        <dbReference type="ChEBI" id="CHEBI:456216"/>
        <dbReference type="EC" id="2.7.11.1"/>
    </reaction>
</comment>
<dbReference type="CDD" id="cd17502">
    <property type="entry name" value="MFS_Azr1_MDR_like"/>
    <property type="match status" value="1"/>
</dbReference>
<dbReference type="FunFam" id="1.10.510.10:FF:000340">
    <property type="entry name" value="Serine threonine protein kinase"/>
    <property type="match status" value="1"/>
</dbReference>
<dbReference type="FunFam" id="3.30.200.20:FF:001008">
    <property type="entry name" value="Serine/threonine-protein kinase cek1"/>
    <property type="match status" value="1"/>
</dbReference>
<evidence type="ECO:0000256" key="1">
    <source>
        <dbReference type="ARBA" id="ARBA00004141"/>
    </source>
</evidence>
<sequence>MAAGRTEHTPLVAAAPLHEHAENEEALLAQESAFSAMYGATLGGEPDASLFMPTDDCVPTHVAAPSTYSLLDRVSVMSTMWIGTFLAALDTTMVATVLSQVGSEFAVSNIVAWLGTSYMLTQMACQPLYGRLSDAFGRRAMTLFASSVFFVGTLSCGLSRTFVQLCIARAMAGMGGSGLTSLATMVVSDMMSVQARATWQGLGNVIFAIGAALGGPLGGVLVDAQWGWRWAFLLQVPLCAAHLLFVFAKVRIPSGPGPVRAQVLRIDMGGTLALLCAVAALVAALACGDADGPRLLVSLWLGGAVMCAGVFVWLETRVAAEPLMPTKILARRMPACVSLACGLVSLCQFGVLYHVPLYFIAVQGTSTVQAGAYLVPNAIAASVCSLVSGRLVSRTGSYRTTVLLSGLLTVLGALSMCFWSRGATPAWAYWLTAPWVGAGYGSTLTVTLVALVLSVDPMEAAPASGVTYLFRAVGSILGVSCTHSLFQHSLAWYLRRTPLPAHLVQDMRADMGTLETLTGASRTWAVSAYEKSMHAVFARSARSEARPSVAVAGRGVSPVHRVDTKRAASRMDQHSTNPRRRSLGWGMASLPPTHAHAKRPEGSVEGALSDSPYPRTATLGSSRPRPRGIDAPQPSSVDVFGMDASRLAQDDRAAPTGLLELDPDTPTTSGSETDEPWPARSTSLVSSARQPPASRRRTSAARPAPQARGASHRAPWHSRGARRRTSGVLGSPMAFSSRPFRTIPSFSSPLALAPMLPEEEDTASSSSSSSSWRASSDGTRRHAVPGAASQVPPSRGPPRSTGPPETKSPFFSPKQALHRRAHSAYAVPRDSLLCASPVGGPDGIDPGLIAAIQNDTPPLASAPATRRSISLAQVHAAPTTPPLDAMPSPLATSPHIGRDTIRLQRMPRSVAMASEPVIRPPSQAREAPEMSSPLPSPVDADGMSRPTILGLALALPGHSSWHAPAPAVHADARLDARILCVSRETKMRRWHRQPQEWDDAWHRHAPASTHGVQRVGAHCDAVRRSLAELHTSSAQYARLNDGIRVTCSLPELHALRRANDRPGSKRDMAPRSKPRIVSEKVTTRSKRPRPKASIDDASATQREWLWDELVRAKALCDAELDKTLAGLLRLSDDLLDPVDPDTTSVVMPVDGPMPLSPIERLASIAADIRSTKPHALLDRPQLCISAVTSVQSLGAIWDAHPLWPGRGWYVELLLTLAGLSRVLGWWNAEHRFWSDDEMWPRNRPLLGSKTTRSPSPASSEALMPSSILLELSLDLRIEFVSSVWQRIVGTEPASTYGEPVSSVLAFGNAALLERATRQLLESPGHTVEVALDLAVAGTPSADDPLPMTAQGMMVHHHGTSTPSHTMWVLHARQKHEPSTGEMRQGGAIGGMSSDMEAVPTDLVLCRICESDVPAWFFAKHSEMCHELHRLELSLETCNETLWALIEAASAVRTTLWQGAVAAVYRDHEVRLEVEAAAPMLDAMLDGLNRAMSISTPHLPDDAMLAEGMRLLSPRSNEHVLSLKTWSWERDTTDTALLLLYEDVSEAIRNKIHAVNRMCNTMVYVETVRQESEDFVASLMQHDHDEAGNTTLHIHDEPAHPPVIVDTPTDEMEDTLAGVNHLLLDPIDDASDDDAWSGAQHAPMAIPRSTLPSNPELLSTPPLSPYISTSNDSSAKSPRFGTSVGSFVPSSPHVLPPAQTRATATSIRDFELLKPISKGAYGSVFLAKKRTTGDIFAIKILKKADMIAKNQITNVRAERMILMNRTQSPFVVKLFFTFQSPEYLYLVMEYLPGGDCASLVKTLGALPDEWAQQYLAEMVQGLDYLHSTGVVHRDMKPDNLLIDHHGHLKLTDFGLSKLGLLGRHRPAPHTPTSAGSELPSTWAASRPGSARRSSPVPFAHVPDTALGISPMSDSPPQTEQLFRSMSQGDSHGRIVGTPDYLAPESILGVGMDDFGVDWWAVGVILFEFLHGYPPFHADTPADVFDRILSRQIAWDADIPIAPEAHDLMNRLMCMDRKQRLGANGVEEIKTHPYFHGIDWAHLTDTDGPFVPQLTDMASTDYFDARGAVPQLWHDDHARSSVSTDPSAVGGESVSSGSGTPNEFGAFSYKNLPVLKQANDDMLRRIRMECAHGSPSSPGASISSGSSHQLPTTPSSAKPQRSWSERAHVRVSSAMSSHSDGTKSIQRHILLADVNPVSRKVLLTMLHSIGAQTTIATDGADLVQLAMGDTFYDAIFIRLGMHGIDVQDGARMIKSTRNMNAHTPIVAIISGNTHIDVAGSVFDAVLPLPNSPSFISHLLTSLLHESSSSTHLLDEATNMALAQLAL</sequence>
<dbReference type="InterPro" id="IPR011006">
    <property type="entry name" value="CheY-like_superfamily"/>
</dbReference>
<accession>A0AAJ5YYW8</accession>
<dbReference type="GO" id="GO:1901992">
    <property type="term" value="P:positive regulation of mitotic cell cycle phase transition"/>
    <property type="evidence" value="ECO:0007669"/>
    <property type="project" value="UniProtKB-ARBA"/>
</dbReference>
<evidence type="ECO:0000259" key="14">
    <source>
        <dbReference type="PROSITE" id="PS50011"/>
    </source>
</evidence>
<dbReference type="PROSITE" id="PS50110">
    <property type="entry name" value="RESPONSE_REGULATORY"/>
    <property type="match status" value="1"/>
</dbReference>
<feature type="compositionally biased region" description="Polar residues" evidence="12">
    <location>
        <begin position="2147"/>
        <end position="2160"/>
    </location>
</feature>
<feature type="compositionally biased region" description="Low complexity" evidence="12">
    <location>
        <begin position="2129"/>
        <end position="2146"/>
    </location>
</feature>
<dbReference type="InterPro" id="IPR008271">
    <property type="entry name" value="Ser/Thr_kinase_AS"/>
</dbReference>
<dbReference type="InterPro" id="IPR000719">
    <property type="entry name" value="Prot_kinase_dom"/>
</dbReference>
<feature type="domain" description="Protein kinase" evidence="14">
    <location>
        <begin position="1709"/>
        <end position="2033"/>
    </location>
</feature>
<dbReference type="Gene3D" id="1.20.1720.10">
    <property type="entry name" value="Multidrug resistance protein D"/>
    <property type="match status" value="1"/>
</dbReference>
<dbReference type="Proteomes" id="UP001217582">
    <property type="component" value="Chromosome 2"/>
</dbReference>
<feature type="compositionally biased region" description="Polar residues" evidence="12">
    <location>
        <begin position="1869"/>
        <end position="1878"/>
    </location>
</feature>
<dbReference type="Gene3D" id="3.30.200.20">
    <property type="entry name" value="Phosphorylase Kinase, domain 1"/>
    <property type="match status" value="1"/>
</dbReference>
<keyword evidence="13" id="KW-0812">Transmembrane</keyword>
<dbReference type="GO" id="GO:0004674">
    <property type="term" value="F:protein serine/threonine kinase activity"/>
    <property type="evidence" value="ECO:0007669"/>
    <property type="project" value="UniProtKB-KW"/>
</dbReference>
<dbReference type="SUPFAM" id="SSF56112">
    <property type="entry name" value="Protein kinase-like (PK-like)"/>
    <property type="match status" value="1"/>
</dbReference>
<evidence type="ECO:0000313" key="18">
    <source>
        <dbReference type="EMBL" id="WFD14954.1"/>
    </source>
</evidence>
<evidence type="ECO:0000256" key="13">
    <source>
        <dbReference type="SAM" id="Phobius"/>
    </source>
</evidence>
<feature type="transmembrane region" description="Helical" evidence="13">
    <location>
        <begin position="268"/>
        <end position="286"/>
    </location>
</feature>
<evidence type="ECO:0000259" key="17">
    <source>
        <dbReference type="PROSITE" id="PS51285"/>
    </source>
</evidence>
<feature type="region of interest" description="Disordered" evidence="12">
    <location>
        <begin position="756"/>
        <end position="817"/>
    </location>
</feature>
<keyword evidence="4" id="KW-0597">Phosphoprotein</keyword>
<dbReference type="GO" id="GO:0000160">
    <property type="term" value="P:phosphorelay signal transduction system"/>
    <property type="evidence" value="ECO:0007669"/>
    <property type="project" value="InterPro"/>
</dbReference>
<dbReference type="EMBL" id="CP119917">
    <property type="protein sequence ID" value="WFD14954.1"/>
    <property type="molecule type" value="Genomic_DNA"/>
</dbReference>
<gene>
    <name evidence="18" type="primary">RIM15</name>
    <name evidence="18" type="ORF">MARU1_000965</name>
</gene>
<reference evidence="18 19" key="1">
    <citation type="submission" date="2023-03" db="EMBL/GenBank/DDBJ databases">
        <title>Mating type loci evolution in Malassezia.</title>
        <authorList>
            <person name="Coelho M.A."/>
        </authorList>
    </citation>
    <scope>NUCLEOTIDE SEQUENCE [LARGE SCALE GENOMIC DNA]</scope>
    <source>
        <strain evidence="18 19">CBS 13387</strain>
    </source>
</reference>
<feature type="region of interest" description="Disordered" evidence="12">
    <location>
        <begin position="1644"/>
        <end position="1680"/>
    </location>
</feature>
<evidence type="ECO:0000256" key="4">
    <source>
        <dbReference type="ARBA" id="ARBA00022553"/>
    </source>
</evidence>
<dbReference type="Gene3D" id="1.20.1250.20">
    <property type="entry name" value="MFS general substrate transporter like domains"/>
    <property type="match status" value="1"/>
</dbReference>
<dbReference type="SMART" id="SM00220">
    <property type="entry name" value="S_TKc"/>
    <property type="match status" value="1"/>
</dbReference>
<keyword evidence="13" id="KW-0472">Membrane</keyword>
<feature type="compositionally biased region" description="Low complexity" evidence="12">
    <location>
        <begin position="764"/>
        <end position="776"/>
    </location>
</feature>
<dbReference type="Gene3D" id="1.10.510.10">
    <property type="entry name" value="Transferase(Phosphotransferase) domain 1"/>
    <property type="match status" value="1"/>
</dbReference>
<dbReference type="InterPro" id="IPR000961">
    <property type="entry name" value="AGC-kinase_C"/>
</dbReference>
<keyword evidence="3 18" id="KW-0723">Serine/threonine-protein kinase</keyword>
<dbReference type="SUPFAM" id="SSF52172">
    <property type="entry name" value="CheY-like"/>
    <property type="match status" value="1"/>
</dbReference>
<dbReference type="PROSITE" id="PS00108">
    <property type="entry name" value="PROTEIN_KINASE_ST"/>
    <property type="match status" value="1"/>
</dbReference>
<feature type="transmembrane region" description="Helical" evidence="13">
    <location>
        <begin position="141"/>
        <end position="161"/>
    </location>
</feature>
<keyword evidence="6" id="KW-0547">Nucleotide-binding</keyword>
<feature type="domain" description="Response regulatory" evidence="15">
    <location>
        <begin position="2186"/>
        <end position="2301"/>
    </location>
</feature>
<feature type="region of interest" description="Disordered" evidence="12">
    <location>
        <begin position="915"/>
        <end position="936"/>
    </location>
</feature>
<feature type="region of interest" description="Disordered" evidence="12">
    <location>
        <begin position="2075"/>
        <end position="2098"/>
    </location>
</feature>
<feature type="domain" description="AGC-kinase C-terminal" evidence="17">
    <location>
        <begin position="2034"/>
        <end position="2117"/>
    </location>
</feature>
<evidence type="ECO:0000256" key="2">
    <source>
        <dbReference type="ARBA" id="ARBA00012513"/>
    </source>
</evidence>
<protein>
    <recommendedName>
        <fullName evidence="2">non-specific serine/threonine protein kinase</fullName>
        <ecNumber evidence="2">2.7.11.1</ecNumber>
    </recommendedName>
</protein>
<evidence type="ECO:0000256" key="5">
    <source>
        <dbReference type="ARBA" id="ARBA00022679"/>
    </source>
</evidence>
<keyword evidence="19" id="KW-1185">Reference proteome</keyword>
<dbReference type="InterPro" id="IPR050236">
    <property type="entry name" value="Ser_Thr_kinase_AGC"/>
</dbReference>
<name>A0AAJ5YYW8_9BASI</name>
<feature type="transmembrane region" description="Helical" evidence="13">
    <location>
        <begin position="110"/>
        <end position="129"/>
    </location>
</feature>
<feature type="transmembrane region" description="Helical" evidence="13">
    <location>
        <begin position="401"/>
        <end position="421"/>
    </location>
</feature>
<dbReference type="PANTHER" id="PTHR24356">
    <property type="entry name" value="SERINE/THREONINE-PROTEIN KINASE"/>
    <property type="match status" value="1"/>
</dbReference>
<comment type="subcellular location">
    <subcellularLocation>
        <location evidence="1">Membrane</location>
        <topology evidence="1">Multi-pass membrane protein</topology>
    </subcellularLocation>
</comment>
<evidence type="ECO:0000259" key="16">
    <source>
        <dbReference type="PROSITE" id="PS50850"/>
    </source>
</evidence>
<keyword evidence="8" id="KW-0067">ATP-binding</keyword>
<dbReference type="PANTHER" id="PTHR24356:SF1">
    <property type="entry name" value="SERINE_THREONINE-PROTEIN KINASE GREATWALL"/>
    <property type="match status" value="1"/>
</dbReference>
<feature type="region of interest" description="Disordered" evidence="12">
    <location>
        <begin position="1056"/>
        <end position="1097"/>
    </location>
</feature>
<feature type="transmembrane region" description="Helical" evidence="13">
    <location>
        <begin position="228"/>
        <end position="247"/>
    </location>
</feature>
<dbReference type="PROSITE" id="PS50850">
    <property type="entry name" value="MFS"/>
    <property type="match status" value="1"/>
</dbReference>
<organism evidence="18 19">
    <name type="scientific">Malassezia arunalokei</name>
    <dbReference type="NCBI Taxonomy" id="1514897"/>
    <lineage>
        <taxon>Eukaryota</taxon>
        <taxon>Fungi</taxon>
        <taxon>Dikarya</taxon>
        <taxon>Basidiomycota</taxon>
        <taxon>Ustilaginomycotina</taxon>
        <taxon>Malasseziomycetes</taxon>
        <taxon>Malasseziales</taxon>
        <taxon>Malasseziaceae</taxon>
        <taxon>Malassezia</taxon>
    </lineage>
</organism>
<dbReference type="Pfam" id="PF00069">
    <property type="entry name" value="Pkinase"/>
    <property type="match status" value="2"/>
</dbReference>
<dbReference type="Gene3D" id="3.40.50.2300">
    <property type="match status" value="1"/>
</dbReference>
<feature type="region of interest" description="Disordered" evidence="12">
    <location>
        <begin position="1863"/>
        <end position="1894"/>
    </location>
</feature>
<evidence type="ECO:0000256" key="10">
    <source>
        <dbReference type="ARBA" id="ARBA00048679"/>
    </source>
</evidence>
<comment type="caution">
    <text evidence="11">Lacks conserved residue(s) required for the propagation of feature annotation.</text>
</comment>
<dbReference type="InterPro" id="IPR011701">
    <property type="entry name" value="MFS"/>
</dbReference>
<feature type="region of interest" description="Disordered" evidence="12">
    <location>
        <begin position="652"/>
        <end position="741"/>
    </location>
</feature>
<dbReference type="GO" id="GO:0005737">
    <property type="term" value="C:cytoplasm"/>
    <property type="evidence" value="ECO:0007669"/>
    <property type="project" value="TreeGrafter"/>
</dbReference>
<dbReference type="InterPro" id="IPR020846">
    <property type="entry name" value="MFS_dom"/>
</dbReference>
<dbReference type="CDD" id="cd05611">
    <property type="entry name" value="STKc_Rim15_like"/>
    <property type="match status" value="1"/>
</dbReference>
<dbReference type="SUPFAM" id="SSF103473">
    <property type="entry name" value="MFS general substrate transporter"/>
    <property type="match status" value="1"/>
</dbReference>
<evidence type="ECO:0000313" key="19">
    <source>
        <dbReference type="Proteomes" id="UP001217582"/>
    </source>
</evidence>
<dbReference type="PROSITE" id="PS51285">
    <property type="entry name" value="AGC_KINASE_CTER"/>
    <property type="match status" value="1"/>
</dbReference>
<dbReference type="Pfam" id="PF07690">
    <property type="entry name" value="MFS_1"/>
    <property type="match status" value="1"/>
</dbReference>
<evidence type="ECO:0000256" key="9">
    <source>
        <dbReference type="ARBA" id="ARBA00047899"/>
    </source>
</evidence>
<dbReference type="InterPro" id="IPR001789">
    <property type="entry name" value="Sig_transdc_resp-reg_receiver"/>
</dbReference>
<dbReference type="GO" id="GO:0005634">
    <property type="term" value="C:nucleus"/>
    <property type="evidence" value="ECO:0007669"/>
    <property type="project" value="TreeGrafter"/>
</dbReference>
<feature type="transmembrane region" description="Helical" evidence="13">
    <location>
        <begin position="335"/>
        <end position="359"/>
    </location>
</feature>
<dbReference type="InterPro" id="IPR011009">
    <property type="entry name" value="Kinase-like_dom_sf"/>
</dbReference>
<feature type="compositionally biased region" description="Low complexity" evidence="12">
    <location>
        <begin position="1882"/>
        <end position="1894"/>
    </location>
</feature>
<feature type="domain" description="Major facilitator superfamily (MFS) profile" evidence="16">
    <location>
        <begin position="76"/>
        <end position="546"/>
    </location>
</feature>
<feature type="region of interest" description="Disordered" evidence="12">
    <location>
        <begin position="2129"/>
        <end position="2178"/>
    </location>
</feature>
<dbReference type="GO" id="GO:0005524">
    <property type="term" value="F:ATP binding"/>
    <property type="evidence" value="ECO:0007669"/>
    <property type="project" value="UniProtKB-KW"/>
</dbReference>
<feature type="compositionally biased region" description="Basic residues" evidence="12">
    <location>
        <begin position="710"/>
        <end position="725"/>
    </location>
</feature>
<dbReference type="EC" id="2.7.11.1" evidence="2"/>
<dbReference type="GO" id="GO:0016020">
    <property type="term" value="C:membrane"/>
    <property type="evidence" value="ECO:0007669"/>
    <property type="project" value="UniProtKB-SubCell"/>
</dbReference>
<feature type="transmembrane region" description="Helical" evidence="13">
    <location>
        <begin position="427"/>
        <end position="453"/>
    </location>
</feature>
<comment type="catalytic activity">
    <reaction evidence="9">
        <text>L-threonyl-[protein] + ATP = O-phospho-L-threonyl-[protein] + ADP + H(+)</text>
        <dbReference type="Rhea" id="RHEA:46608"/>
        <dbReference type="Rhea" id="RHEA-COMP:11060"/>
        <dbReference type="Rhea" id="RHEA-COMP:11605"/>
        <dbReference type="ChEBI" id="CHEBI:15378"/>
        <dbReference type="ChEBI" id="CHEBI:30013"/>
        <dbReference type="ChEBI" id="CHEBI:30616"/>
        <dbReference type="ChEBI" id="CHEBI:61977"/>
        <dbReference type="ChEBI" id="CHEBI:456216"/>
        <dbReference type="EC" id="2.7.11.1"/>
    </reaction>
</comment>
<feature type="transmembrane region" description="Helical" evidence="13">
    <location>
        <begin position="371"/>
        <end position="389"/>
    </location>
</feature>
<feature type="transmembrane region" description="Helical" evidence="13">
    <location>
        <begin position="199"/>
        <end position="222"/>
    </location>
</feature>
<dbReference type="GO" id="GO:0022857">
    <property type="term" value="F:transmembrane transporter activity"/>
    <property type="evidence" value="ECO:0007669"/>
    <property type="project" value="InterPro"/>
</dbReference>
<dbReference type="PROSITE" id="PS50011">
    <property type="entry name" value="PROTEIN_KINASE_DOM"/>
    <property type="match status" value="1"/>
</dbReference>
<evidence type="ECO:0000256" key="8">
    <source>
        <dbReference type="ARBA" id="ARBA00022840"/>
    </source>
</evidence>
<feature type="compositionally biased region" description="Low complexity" evidence="12">
    <location>
        <begin position="2087"/>
        <end position="2097"/>
    </location>
</feature>
<evidence type="ECO:0000256" key="6">
    <source>
        <dbReference type="ARBA" id="ARBA00022741"/>
    </source>
</evidence>
<feature type="region of interest" description="Disordered" evidence="12">
    <location>
        <begin position="556"/>
        <end position="638"/>
    </location>
</feature>
<evidence type="ECO:0000256" key="3">
    <source>
        <dbReference type="ARBA" id="ARBA00022527"/>
    </source>
</evidence>
<proteinExistence type="predicted"/>
<dbReference type="SMART" id="SM00133">
    <property type="entry name" value="S_TK_X"/>
    <property type="match status" value="1"/>
</dbReference>
<feature type="compositionally biased region" description="Basic and acidic residues" evidence="12">
    <location>
        <begin position="1056"/>
        <end position="1082"/>
    </location>
</feature>
<keyword evidence="5 18" id="KW-0808">Transferase</keyword>
<feature type="compositionally biased region" description="Polar residues" evidence="12">
    <location>
        <begin position="1665"/>
        <end position="1675"/>
    </location>
</feature>
<evidence type="ECO:0000256" key="12">
    <source>
        <dbReference type="SAM" id="MobiDB-lite"/>
    </source>
</evidence>